<gene>
    <name evidence="4" type="ORF">K1W69_21685</name>
</gene>
<dbReference type="PANTHER" id="PTHR43669:SF8">
    <property type="entry name" value="SHORT-CHAIN TYPE DEHYDROGENASE_REDUCTASE-RELATED"/>
    <property type="match status" value="1"/>
</dbReference>
<protein>
    <submittedName>
        <fullName evidence="4">SDR family oxidoreductase</fullName>
    </submittedName>
</protein>
<comment type="caution">
    <text evidence="4">The sequence shown here is derived from an EMBL/GenBank/DDBJ whole genome shotgun (WGS) entry which is preliminary data.</text>
</comment>
<evidence type="ECO:0000256" key="3">
    <source>
        <dbReference type="RuleBase" id="RU000363"/>
    </source>
</evidence>
<evidence type="ECO:0000313" key="5">
    <source>
        <dbReference type="Proteomes" id="UP001196509"/>
    </source>
</evidence>
<dbReference type="Pfam" id="PF00106">
    <property type="entry name" value="adh_short"/>
    <property type="match status" value="1"/>
</dbReference>
<accession>A0AAE2ZPE9</accession>
<evidence type="ECO:0000313" key="4">
    <source>
        <dbReference type="EMBL" id="MBW8639821.1"/>
    </source>
</evidence>
<keyword evidence="2" id="KW-0560">Oxidoreductase</keyword>
<dbReference type="EMBL" id="JAICBX010000004">
    <property type="protein sequence ID" value="MBW8639821.1"/>
    <property type="molecule type" value="Genomic_DNA"/>
</dbReference>
<organism evidence="4 5">
    <name type="scientific">Flavimaribacter sediminis</name>
    <dbReference type="NCBI Taxonomy" id="2865987"/>
    <lineage>
        <taxon>Bacteria</taxon>
        <taxon>Pseudomonadati</taxon>
        <taxon>Pseudomonadota</taxon>
        <taxon>Alphaproteobacteria</taxon>
        <taxon>Hyphomicrobiales</taxon>
        <taxon>Rhizobiaceae</taxon>
        <taxon>Flavimaribacter</taxon>
    </lineage>
</organism>
<dbReference type="InterPro" id="IPR002347">
    <property type="entry name" value="SDR_fam"/>
</dbReference>
<dbReference type="AlphaFoldDB" id="A0AAE2ZPE9"/>
<comment type="similarity">
    <text evidence="1 3">Belongs to the short-chain dehydrogenases/reductases (SDR) family.</text>
</comment>
<reference evidence="4" key="1">
    <citation type="submission" date="2021-08" db="EMBL/GenBank/DDBJ databases">
        <title>Hoeflea bacterium WL0058 sp. nov., isolated from the sediment.</title>
        <authorList>
            <person name="Wang L."/>
            <person name="Zhang D."/>
        </authorList>
    </citation>
    <scope>NUCLEOTIDE SEQUENCE</scope>
    <source>
        <strain evidence="4">WL0058</strain>
    </source>
</reference>
<dbReference type="Proteomes" id="UP001196509">
    <property type="component" value="Unassembled WGS sequence"/>
</dbReference>
<proteinExistence type="inferred from homology"/>
<dbReference type="PANTHER" id="PTHR43669">
    <property type="entry name" value="5-KETO-D-GLUCONATE 5-REDUCTASE"/>
    <property type="match status" value="1"/>
</dbReference>
<dbReference type="RefSeq" id="WP_220230523.1">
    <property type="nucleotide sequence ID" value="NZ_JAICBX010000004.1"/>
</dbReference>
<dbReference type="GO" id="GO:0016491">
    <property type="term" value="F:oxidoreductase activity"/>
    <property type="evidence" value="ECO:0007669"/>
    <property type="project" value="UniProtKB-KW"/>
</dbReference>
<dbReference type="FunFam" id="3.40.50.720:FF:000084">
    <property type="entry name" value="Short-chain dehydrogenase reductase"/>
    <property type="match status" value="1"/>
</dbReference>
<dbReference type="CDD" id="cd05233">
    <property type="entry name" value="SDR_c"/>
    <property type="match status" value="1"/>
</dbReference>
<dbReference type="Gene3D" id="3.40.50.720">
    <property type="entry name" value="NAD(P)-binding Rossmann-like Domain"/>
    <property type="match status" value="1"/>
</dbReference>
<dbReference type="InterPro" id="IPR036291">
    <property type="entry name" value="NAD(P)-bd_dom_sf"/>
</dbReference>
<keyword evidence="5" id="KW-1185">Reference proteome</keyword>
<dbReference type="PRINTS" id="PR00081">
    <property type="entry name" value="GDHRDH"/>
</dbReference>
<sequence length="255" mass="26675">MTSELSGKRAIVTGASKGIGEACARELANLGVQVLLAARNLDAIEKIAEEIRQSGGSAQAMQCDVASYDSVSALVKACVDRFGGLDILINNAGQIEPIARLADSDPEQWTKVADVNYKGVYYGMRAAIPVMLEQGGGVIVNVSSGAAVSALEGWSHYCSSKAAALSLTRCGDMEYRDKGIRVVGLSPGTVATDMQVAIKASGINPVSQLDPTVHIPASWAGRATVWLCTEAAAGFAGGDFSLRDEENRRLVGLVE</sequence>
<dbReference type="PRINTS" id="PR00080">
    <property type="entry name" value="SDRFAMILY"/>
</dbReference>
<name>A0AAE2ZPE9_9HYPH</name>
<evidence type="ECO:0000256" key="2">
    <source>
        <dbReference type="ARBA" id="ARBA00023002"/>
    </source>
</evidence>
<dbReference type="SUPFAM" id="SSF51735">
    <property type="entry name" value="NAD(P)-binding Rossmann-fold domains"/>
    <property type="match status" value="1"/>
</dbReference>
<evidence type="ECO:0000256" key="1">
    <source>
        <dbReference type="ARBA" id="ARBA00006484"/>
    </source>
</evidence>